<keyword evidence="3" id="KW-0677">Repeat</keyword>
<evidence type="ECO:0000256" key="2">
    <source>
        <dbReference type="ARBA" id="ARBA00022679"/>
    </source>
</evidence>
<dbReference type="EMBL" id="PUIB01000024">
    <property type="protein sequence ID" value="PQO28960.1"/>
    <property type="molecule type" value="Genomic_DNA"/>
</dbReference>
<gene>
    <name evidence="5" type="ORF">C5Y98_23595</name>
</gene>
<comment type="similarity">
    <text evidence="1">Belongs to the transferase hexapeptide repeat family.</text>
</comment>
<dbReference type="InterPro" id="IPR001451">
    <property type="entry name" value="Hexapep"/>
</dbReference>
<dbReference type="SUPFAM" id="SSF51161">
    <property type="entry name" value="Trimeric LpxA-like enzymes"/>
    <property type="match status" value="1"/>
</dbReference>
<organism evidence="5 6">
    <name type="scientific">Blastopirellula marina</name>
    <dbReference type="NCBI Taxonomy" id="124"/>
    <lineage>
        <taxon>Bacteria</taxon>
        <taxon>Pseudomonadati</taxon>
        <taxon>Planctomycetota</taxon>
        <taxon>Planctomycetia</taxon>
        <taxon>Pirellulales</taxon>
        <taxon>Pirellulaceae</taxon>
        <taxon>Blastopirellula</taxon>
    </lineage>
</organism>
<dbReference type="OrthoDB" id="285017at2"/>
<evidence type="ECO:0000256" key="4">
    <source>
        <dbReference type="ARBA" id="ARBA00023315"/>
    </source>
</evidence>
<evidence type="ECO:0000313" key="6">
    <source>
        <dbReference type="Proteomes" id="UP000239388"/>
    </source>
</evidence>
<dbReference type="Pfam" id="PF14602">
    <property type="entry name" value="Hexapep_2"/>
    <property type="match status" value="1"/>
</dbReference>
<dbReference type="PANTHER" id="PTHR43300:SF11">
    <property type="entry name" value="ACETYLTRANSFERASE RV3034C-RELATED"/>
    <property type="match status" value="1"/>
</dbReference>
<keyword evidence="4" id="KW-0012">Acyltransferase</keyword>
<evidence type="ECO:0000256" key="3">
    <source>
        <dbReference type="ARBA" id="ARBA00022737"/>
    </source>
</evidence>
<proteinExistence type="inferred from homology"/>
<dbReference type="InterPro" id="IPR018357">
    <property type="entry name" value="Hexapep_transf_CS"/>
</dbReference>
<dbReference type="PROSITE" id="PS00101">
    <property type="entry name" value="HEXAPEP_TRANSFERASES"/>
    <property type="match status" value="1"/>
</dbReference>
<name>A0A2S8FA17_9BACT</name>
<dbReference type="GO" id="GO:0016746">
    <property type="term" value="F:acyltransferase activity"/>
    <property type="evidence" value="ECO:0007669"/>
    <property type="project" value="UniProtKB-KW"/>
</dbReference>
<dbReference type="InterPro" id="IPR050179">
    <property type="entry name" value="Trans_hexapeptide_repeat"/>
</dbReference>
<protein>
    <submittedName>
        <fullName evidence="5">Transferase</fullName>
    </submittedName>
</protein>
<sequence length="130" mass="13478">MDICSTSIISLSAKLDKTHPRGVHIGSHTYIAFQTVILTHDMSRAKYYMDTHIGSNCFIGGRSIILPGITVGDGSIVGAGSVVTKDVPPGSIVAGNPARIIRSGISVGAFGILRPVADSTADDDKSVAVN</sequence>
<dbReference type="Gene3D" id="2.160.10.10">
    <property type="entry name" value="Hexapeptide repeat proteins"/>
    <property type="match status" value="1"/>
</dbReference>
<dbReference type="PANTHER" id="PTHR43300">
    <property type="entry name" value="ACETYLTRANSFERASE"/>
    <property type="match status" value="1"/>
</dbReference>
<comment type="caution">
    <text evidence="5">The sequence shown here is derived from an EMBL/GenBank/DDBJ whole genome shotgun (WGS) entry which is preliminary data.</text>
</comment>
<dbReference type="AlphaFoldDB" id="A0A2S8FA17"/>
<dbReference type="InterPro" id="IPR011004">
    <property type="entry name" value="Trimer_LpxA-like_sf"/>
</dbReference>
<keyword evidence="2 5" id="KW-0808">Transferase</keyword>
<reference evidence="5 6" key="1">
    <citation type="submission" date="2018-02" db="EMBL/GenBank/DDBJ databases">
        <title>Comparative genomes isolates from brazilian mangrove.</title>
        <authorList>
            <person name="Araujo J.E."/>
            <person name="Taketani R.G."/>
            <person name="Silva M.C.P."/>
            <person name="Loureco M.V."/>
            <person name="Andreote F.D."/>
        </authorList>
    </citation>
    <scope>NUCLEOTIDE SEQUENCE [LARGE SCALE GENOMIC DNA]</scope>
    <source>
        <strain evidence="5 6">NAP PRIS-MGV</strain>
    </source>
</reference>
<accession>A0A2S8FA17</accession>
<evidence type="ECO:0000313" key="5">
    <source>
        <dbReference type="EMBL" id="PQO28960.1"/>
    </source>
</evidence>
<evidence type="ECO:0000256" key="1">
    <source>
        <dbReference type="ARBA" id="ARBA00007274"/>
    </source>
</evidence>
<dbReference type="Proteomes" id="UP000239388">
    <property type="component" value="Unassembled WGS sequence"/>
</dbReference>